<comment type="subcellular location">
    <subcellularLocation>
        <location evidence="6">Cell membrane</location>
        <topology evidence="6">Multi-pass membrane protein</topology>
    </subcellularLocation>
    <subcellularLocation>
        <location evidence="1">Membrane</location>
        <topology evidence="1">Multi-pass membrane protein</topology>
    </subcellularLocation>
</comment>
<dbReference type="Pfam" id="PF00510">
    <property type="entry name" value="COX3"/>
    <property type="match status" value="1"/>
</dbReference>
<evidence type="ECO:0000256" key="3">
    <source>
        <dbReference type="ARBA" id="ARBA00022692"/>
    </source>
</evidence>
<dbReference type="InterPro" id="IPR000298">
    <property type="entry name" value="Cyt_c_oxidase-like_su3"/>
</dbReference>
<accession>A0A4Z0C8B4</accession>
<protein>
    <submittedName>
        <fullName evidence="9">Cytochrome-c oxidase</fullName>
    </submittedName>
</protein>
<feature type="transmembrane region" description="Helical" evidence="7">
    <location>
        <begin position="86"/>
        <end position="108"/>
    </location>
</feature>
<dbReference type="Gene3D" id="1.20.120.80">
    <property type="entry name" value="Cytochrome c oxidase, subunit III, four-helix bundle"/>
    <property type="match status" value="1"/>
</dbReference>
<comment type="caution">
    <text evidence="9">The sequence shown here is derived from an EMBL/GenBank/DDBJ whole genome shotgun (WGS) entry which is preliminary data.</text>
</comment>
<feature type="domain" description="Heme-copper oxidase subunit III family profile" evidence="8">
    <location>
        <begin position="1"/>
        <end position="222"/>
    </location>
</feature>
<dbReference type="GO" id="GO:0004129">
    <property type="term" value="F:cytochrome-c oxidase activity"/>
    <property type="evidence" value="ECO:0007669"/>
    <property type="project" value="InterPro"/>
</dbReference>
<evidence type="ECO:0000256" key="2">
    <source>
        <dbReference type="ARBA" id="ARBA00010581"/>
    </source>
</evidence>
<evidence type="ECO:0000256" key="5">
    <source>
        <dbReference type="ARBA" id="ARBA00023136"/>
    </source>
</evidence>
<dbReference type="InterPro" id="IPR013833">
    <property type="entry name" value="Cyt_c_oxidase_su3_a-hlx"/>
</dbReference>
<dbReference type="InterPro" id="IPR035973">
    <property type="entry name" value="Cyt_c_oxidase_su3-like_sf"/>
</dbReference>
<reference evidence="9 10" key="1">
    <citation type="submission" date="2019-03" db="EMBL/GenBank/DDBJ databases">
        <title>Ramlibacter henchirensis DSM 14656, whole genome shotgun sequence.</title>
        <authorList>
            <person name="Zhang X."/>
            <person name="Feng G."/>
            <person name="Zhu H."/>
        </authorList>
    </citation>
    <scope>NUCLEOTIDE SEQUENCE [LARGE SCALE GENOMIC DNA]</scope>
    <source>
        <strain evidence="9 10">DSM 14656</strain>
    </source>
</reference>
<evidence type="ECO:0000256" key="6">
    <source>
        <dbReference type="RuleBase" id="RU003376"/>
    </source>
</evidence>
<dbReference type="RefSeq" id="WP_135263222.1">
    <property type="nucleotide sequence ID" value="NZ_SMLM01000001.1"/>
</dbReference>
<dbReference type="GO" id="GO:0019646">
    <property type="term" value="P:aerobic electron transport chain"/>
    <property type="evidence" value="ECO:0007669"/>
    <property type="project" value="InterPro"/>
</dbReference>
<dbReference type="SUPFAM" id="SSF81452">
    <property type="entry name" value="Cytochrome c oxidase subunit III-like"/>
    <property type="match status" value="1"/>
</dbReference>
<evidence type="ECO:0000259" key="8">
    <source>
        <dbReference type="PROSITE" id="PS50253"/>
    </source>
</evidence>
<dbReference type="PANTHER" id="PTHR11403">
    <property type="entry name" value="CYTOCHROME C OXIDASE SUBUNIT III"/>
    <property type="match status" value="1"/>
</dbReference>
<dbReference type="PROSITE" id="PS50253">
    <property type="entry name" value="COX3"/>
    <property type="match status" value="1"/>
</dbReference>
<dbReference type="GO" id="GO:0005886">
    <property type="term" value="C:plasma membrane"/>
    <property type="evidence" value="ECO:0007669"/>
    <property type="project" value="UniProtKB-SubCell"/>
</dbReference>
<proteinExistence type="inferred from homology"/>
<feature type="transmembrane region" description="Helical" evidence="7">
    <location>
        <begin position="145"/>
        <end position="173"/>
    </location>
</feature>
<sequence length="232" mass="25419">MTIGLVFLTLLMGVIVWWLFRQTINVQPWQAQAVTPLAVGVAARPAAKIALWVFLGVASSLFVLFISAYAMRLELEDWSPMPRPRLLMLNTAVLLGAGVAMEWTVYAARRAEARSVQRGLVATGVLTFGFLAGQLFVWWQLNDAGFFVATSAATAFFYLFTAVHGLHVLGGLVAWARATKRAWRGGGDAARTRLAVELCATYWHYLLAVWVVLYALLVSKDIGLAICSSSPL</sequence>
<evidence type="ECO:0000256" key="7">
    <source>
        <dbReference type="SAM" id="Phobius"/>
    </source>
</evidence>
<dbReference type="EMBL" id="SMLM01000001">
    <property type="protein sequence ID" value="TFZ07142.1"/>
    <property type="molecule type" value="Genomic_DNA"/>
</dbReference>
<comment type="similarity">
    <text evidence="2 6">Belongs to the cytochrome c oxidase subunit 3 family.</text>
</comment>
<keyword evidence="3 6" id="KW-0812">Transmembrane</keyword>
<keyword evidence="4 7" id="KW-1133">Transmembrane helix</keyword>
<dbReference type="PANTHER" id="PTHR11403:SF10">
    <property type="entry name" value="CYTOCHROME C OXIDASE"/>
    <property type="match status" value="1"/>
</dbReference>
<dbReference type="InterPro" id="IPR024791">
    <property type="entry name" value="Cyt_c/ubiquinol_Oxase_su3"/>
</dbReference>
<organism evidence="9 10">
    <name type="scientific">Ramlibacter henchirensis</name>
    <dbReference type="NCBI Taxonomy" id="204072"/>
    <lineage>
        <taxon>Bacteria</taxon>
        <taxon>Pseudomonadati</taxon>
        <taxon>Pseudomonadota</taxon>
        <taxon>Betaproteobacteria</taxon>
        <taxon>Burkholderiales</taxon>
        <taxon>Comamonadaceae</taxon>
        <taxon>Ramlibacter</taxon>
    </lineage>
</organism>
<dbReference type="OrthoDB" id="9808200at2"/>
<evidence type="ECO:0000313" key="9">
    <source>
        <dbReference type="EMBL" id="TFZ07142.1"/>
    </source>
</evidence>
<gene>
    <name evidence="9" type="ORF">EZ313_11165</name>
</gene>
<evidence type="ECO:0000256" key="4">
    <source>
        <dbReference type="ARBA" id="ARBA00022989"/>
    </source>
</evidence>
<dbReference type="AlphaFoldDB" id="A0A4Z0C8B4"/>
<evidence type="ECO:0000313" key="10">
    <source>
        <dbReference type="Proteomes" id="UP000298180"/>
    </source>
</evidence>
<feature type="transmembrane region" description="Helical" evidence="7">
    <location>
        <begin position="194"/>
        <end position="217"/>
    </location>
</feature>
<dbReference type="Proteomes" id="UP000298180">
    <property type="component" value="Unassembled WGS sequence"/>
</dbReference>
<keyword evidence="5 7" id="KW-0472">Membrane</keyword>
<name>A0A4Z0C8B4_9BURK</name>
<feature type="transmembrane region" description="Helical" evidence="7">
    <location>
        <begin position="120"/>
        <end position="139"/>
    </location>
</feature>
<keyword evidence="10" id="KW-1185">Reference proteome</keyword>
<feature type="transmembrane region" description="Helical" evidence="7">
    <location>
        <begin position="49"/>
        <end position="71"/>
    </location>
</feature>
<feature type="transmembrane region" description="Helical" evidence="7">
    <location>
        <begin position="6"/>
        <end position="24"/>
    </location>
</feature>
<evidence type="ECO:0000256" key="1">
    <source>
        <dbReference type="ARBA" id="ARBA00004141"/>
    </source>
</evidence>